<keyword evidence="3" id="KW-0808">Transferase</keyword>
<evidence type="ECO:0000313" key="15">
    <source>
        <dbReference type="Proteomes" id="UP000694415"/>
    </source>
</evidence>
<dbReference type="AlphaFoldDB" id="A0A8C6HRV8"/>
<reference evidence="14" key="1">
    <citation type="submission" date="2025-08" db="UniProtKB">
        <authorList>
            <consortium name="Ensembl"/>
        </authorList>
    </citation>
    <scope>IDENTIFICATION</scope>
</reference>
<comment type="function">
    <text evidence="7">May play a role in sperm motility, especially in the regulation of flagellar function.</text>
</comment>
<dbReference type="Ensembl" id="ENSMSIT00000032761.1">
    <property type="protein sequence ID" value="ENSMSIP00000025975.1"/>
    <property type="gene ID" value="ENSMSIG00000021910.1"/>
</dbReference>
<dbReference type="PROSITE" id="PS00107">
    <property type="entry name" value="PROTEIN_KINASE_ATP"/>
    <property type="match status" value="1"/>
</dbReference>
<dbReference type="PANTHER" id="PTHR24346:SF95">
    <property type="entry name" value="SPERM MOTILITY KINASE 3A"/>
    <property type="match status" value="1"/>
</dbReference>
<dbReference type="FunFam" id="1.10.510.10:FF:000592">
    <property type="entry name" value="CAMK family protein kinase"/>
    <property type="match status" value="1"/>
</dbReference>
<dbReference type="CDD" id="cd14003">
    <property type="entry name" value="STKc_AMPK-like"/>
    <property type="match status" value="1"/>
</dbReference>
<evidence type="ECO:0000256" key="3">
    <source>
        <dbReference type="ARBA" id="ARBA00022679"/>
    </source>
</evidence>
<feature type="domain" description="Protein kinase" evidence="13">
    <location>
        <begin position="23"/>
        <end position="271"/>
    </location>
</feature>
<accession>A0A8C6HRV8</accession>
<comment type="catalytic activity">
    <reaction evidence="9">
        <text>L-threonyl-[protein] + ATP = O-phospho-L-threonyl-[protein] + ADP + H(+)</text>
        <dbReference type="Rhea" id="RHEA:46608"/>
        <dbReference type="Rhea" id="RHEA-COMP:11060"/>
        <dbReference type="Rhea" id="RHEA-COMP:11605"/>
        <dbReference type="ChEBI" id="CHEBI:15378"/>
        <dbReference type="ChEBI" id="CHEBI:30013"/>
        <dbReference type="ChEBI" id="CHEBI:30616"/>
        <dbReference type="ChEBI" id="CHEBI:61977"/>
        <dbReference type="ChEBI" id="CHEBI:456216"/>
        <dbReference type="EC" id="2.7.11.1"/>
    </reaction>
</comment>
<dbReference type="SUPFAM" id="SSF56112">
    <property type="entry name" value="Protein kinase-like (PK-like)"/>
    <property type="match status" value="1"/>
</dbReference>
<dbReference type="FunFam" id="3.30.200.20:FF:000003">
    <property type="entry name" value="Non-specific serine/threonine protein kinase"/>
    <property type="match status" value="1"/>
</dbReference>
<evidence type="ECO:0000256" key="9">
    <source>
        <dbReference type="ARBA" id="ARBA00047899"/>
    </source>
</evidence>
<sequence length="478" mass="54047">MCGPKSELTGQSTLSYESLRAQYNILKTIGQGSYAQVKLAHHRLTGTAVAIKVLPKQNIPNCPVCMEVGIMKRMDHPNIISLHQVIETKQNVFLILELADGHELFDWIVETGFLHEGLARKIFGQIVHAMCYCHDIGIVHRDLKPDNIMVDSTGKVKIIDFGLGALVKPGMKLSRCCGAILFYPPEVFLGQPYDGTKVDTWTLGVLLYFMVTGKLPFRGKSYKEIEDKVLLGRYDVPYHLSKELRQIIRYLLTVNPTERPTLKNIMEHSWLRQRNASSSSHSHKMDTSYPDPAIMAAMAAMGFDPLDVQKSLLNKLYNEPMATYGLLQCQARQQDDYTSLPKPVQPGITPFPTLADPTNFRCYQRRTTNNPAIRIFFSSCSKTDSSKDKEHVKQRLRRSATAPVMLPQCQQKITTFNEDRVVTGSRYSRRMASIRNAYRSCKTWARRIGSSLLNLCCCVPPRRKRVVWCPNSVLSTGG</sequence>
<evidence type="ECO:0000256" key="6">
    <source>
        <dbReference type="ARBA" id="ARBA00022840"/>
    </source>
</evidence>
<evidence type="ECO:0000256" key="4">
    <source>
        <dbReference type="ARBA" id="ARBA00022741"/>
    </source>
</evidence>
<dbReference type="InterPro" id="IPR000719">
    <property type="entry name" value="Prot_kinase_dom"/>
</dbReference>
<evidence type="ECO:0000256" key="10">
    <source>
        <dbReference type="ARBA" id="ARBA00048679"/>
    </source>
</evidence>
<keyword evidence="4 11" id="KW-0547">Nucleotide-binding</keyword>
<dbReference type="GO" id="GO:0004674">
    <property type="term" value="F:protein serine/threonine kinase activity"/>
    <property type="evidence" value="ECO:0007669"/>
    <property type="project" value="UniProtKB-KW"/>
</dbReference>
<dbReference type="Gene3D" id="1.10.510.10">
    <property type="entry name" value="Transferase(Phosphotransferase) domain 1"/>
    <property type="match status" value="1"/>
</dbReference>
<proteinExistence type="inferred from homology"/>
<comment type="similarity">
    <text evidence="8">Belongs to the protein kinase superfamily. CAMK Ser/Thr protein kinase family. Smok subfamily.</text>
</comment>
<comment type="catalytic activity">
    <reaction evidence="10">
        <text>L-seryl-[protein] + ATP = O-phospho-L-seryl-[protein] + ADP + H(+)</text>
        <dbReference type="Rhea" id="RHEA:17989"/>
        <dbReference type="Rhea" id="RHEA-COMP:9863"/>
        <dbReference type="Rhea" id="RHEA-COMP:11604"/>
        <dbReference type="ChEBI" id="CHEBI:15378"/>
        <dbReference type="ChEBI" id="CHEBI:29999"/>
        <dbReference type="ChEBI" id="CHEBI:30616"/>
        <dbReference type="ChEBI" id="CHEBI:83421"/>
        <dbReference type="ChEBI" id="CHEBI:456216"/>
        <dbReference type="EC" id="2.7.11.1"/>
    </reaction>
</comment>
<keyword evidence="2 12" id="KW-0723">Serine/threonine-protein kinase</keyword>
<dbReference type="InterPro" id="IPR011009">
    <property type="entry name" value="Kinase-like_dom_sf"/>
</dbReference>
<organism evidence="14 15">
    <name type="scientific">Mus spicilegus</name>
    <name type="common">Mound-building mouse</name>
    <dbReference type="NCBI Taxonomy" id="10103"/>
    <lineage>
        <taxon>Eukaryota</taxon>
        <taxon>Metazoa</taxon>
        <taxon>Chordata</taxon>
        <taxon>Craniata</taxon>
        <taxon>Vertebrata</taxon>
        <taxon>Euteleostomi</taxon>
        <taxon>Mammalia</taxon>
        <taxon>Eutheria</taxon>
        <taxon>Euarchontoglires</taxon>
        <taxon>Glires</taxon>
        <taxon>Rodentia</taxon>
        <taxon>Myomorpha</taxon>
        <taxon>Muroidea</taxon>
        <taxon>Muridae</taxon>
        <taxon>Murinae</taxon>
        <taxon>Mus</taxon>
        <taxon>Mus</taxon>
    </lineage>
</organism>
<keyword evidence="6 11" id="KW-0067">ATP-binding</keyword>
<dbReference type="PANTHER" id="PTHR24346">
    <property type="entry name" value="MAP/MICROTUBULE AFFINITY-REGULATING KINASE"/>
    <property type="match status" value="1"/>
</dbReference>
<reference evidence="14" key="2">
    <citation type="submission" date="2025-09" db="UniProtKB">
        <authorList>
            <consortium name="Ensembl"/>
        </authorList>
    </citation>
    <scope>IDENTIFICATION</scope>
</reference>
<dbReference type="PROSITE" id="PS50011">
    <property type="entry name" value="PROTEIN_KINASE_DOM"/>
    <property type="match status" value="1"/>
</dbReference>
<dbReference type="GeneTree" id="ENSGT00940000160886"/>
<evidence type="ECO:0000256" key="5">
    <source>
        <dbReference type="ARBA" id="ARBA00022777"/>
    </source>
</evidence>
<dbReference type="PROSITE" id="PS00108">
    <property type="entry name" value="PROTEIN_KINASE_ST"/>
    <property type="match status" value="1"/>
</dbReference>
<evidence type="ECO:0000313" key="14">
    <source>
        <dbReference type="Ensembl" id="ENSMSIP00000025975.1"/>
    </source>
</evidence>
<dbReference type="Pfam" id="PF00069">
    <property type="entry name" value="Pkinase"/>
    <property type="match status" value="1"/>
</dbReference>
<evidence type="ECO:0000256" key="8">
    <source>
        <dbReference type="ARBA" id="ARBA00038181"/>
    </source>
</evidence>
<protein>
    <recommendedName>
        <fullName evidence="1">non-specific serine/threonine protein kinase</fullName>
        <ecNumber evidence="1">2.7.11.1</ecNumber>
    </recommendedName>
</protein>
<keyword evidence="5" id="KW-0418">Kinase</keyword>
<dbReference type="Gene3D" id="1.10.8.10">
    <property type="entry name" value="DNA helicase RuvA subunit, C-terminal domain"/>
    <property type="match status" value="1"/>
</dbReference>
<dbReference type="Gene3D" id="3.30.200.20">
    <property type="entry name" value="Phosphorylase Kinase, domain 1"/>
    <property type="match status" value="1"/>
</dbReference>
<evidence type="ECO:0000256" key="7">
    <source>
        <dbReference type="ARBA" id="ARBA00037391"/>
    </source>
</evidence>
<dbReference type="InterPro" id="IPR008271">
    <property type="entry name" value="Ser/Thr_kinase_AS"/>
</dbReference>
<dbReference type="Proteomes" id="UP000694415">
    <property type="component" value="Unplaced"/>
</dbReference>
<dbReference type="SMART" id="SM00220">
    <property type="entry name" value="S_TKc"/>
    <property type="match status" value="1"/>
</dbReference>
<dbReference type="EC" id="2.7.11.1" evidence="1"/>
<evidence type="ECO:0000256" key="2">
    <source>
        <dbReference type="ARBA" id="ARBA00022527"/>
    </source>
</evidence>
<evidence type="ECO:0000256" key="11">
    <source>
        <dbReference type="PROSITE-ProRule" id="PRU10141"/>
    </source>
</evidence>
<dbReference type="InterPro" id="IPR017441">
    <property type="entry name" value="Protein_kinase_ATP_BS"/>
</dbReference>
<dbReference type="GO" id="GO:0005524">
    <property type="term" value="F:ATP binding"/>
    <property type="evidence" value="ECO:0007669"/>
    <property type="project" value="UniProtKB-UniRule"/>
</dbReference>
<dbReference type="GO" id="GO:0005737">
    <property type="term" value="C:cytoplasm"/>
    <property type="evidence" value="ECO:0007669"/>
    <property type="project" value="TreeGrafter"/>
</dbReference>
<evidence type="ECO:0000256" key="12">
    <source>
        <dbReference type="RuleBase" id="RU000304"/>
    </source>
</evidence>
<keyword evidence="15" id="KW-1185">Reference proteome</keyword>
<evidence type="ECO:0000256" key="1">
    <source>
        <dbReference type="ARBA" id="ARBA00012513"/>
    </source>
</evidence>
<dbReference type="GO" id="GO:0035556">
    <property type="term" value="P:intracellular signal transduction"/>
    <property type="evidence" value="ECO:0007669"/>
    <property type="project" value="TreeGrafter"/>
</dbReference>
<feature type="binding site" evidence="11">
    <location>
        <position position="52"/>
    </location>
    <ligand>
        <name>ATP</name>
        <dbReference type="ChEBI" id="CHEBI:30616"/>
    </ligand>
</feature>
<name>A0A8C6HRV8_MUSSI</name>
<evidence type="ECO:0000259" key="13">
    <source>
        <dbReference type="PROSITE" id="PS50011"/>
    </source>
</evidence>